<evidence type="ECO:0000256" key="1">
    <source>
        <dbReference type="SAM" id="MobiDB-lite"/>
    </source>
</evidence>
<feature type="compositionally biased region" description="Basic and acidic residues" evidence="1">
    <location>
        <begin position="189"/>
        <end position="222"/>
    </location>
</feature>
<feature type="compositionally biased region" description="Low complexity" evidence="1">
    <location>
        <begin position="177"/>
        <end position="187"/>
    </location>
</feature>
<protein>
    <recommendedName>
        <fullName evidence="4">Excreted virulence factor EspC (Type VII ESX diderm)</fullName>
    </recommendedName>
</protein>
<comment type="caution">
    <text evidence="2">The sequence shown here is derived from an EMBL/GenBank/DDBJ whole genome shotgun (WGS) entry which is preliminary data.</text>
</comment>
<dbReference type="RefSeq" id="WP_345424335.1">
    <property type="nucleotide sequence ID" value="NZ_BAABGT010000086.1"/>
</dbReference>
<gene>
    <name evidence="2" type="ORF">GCM10023175_53420</name>
</gene>
<accession>A0ABP8RZS2</accession>
<feature type="compositionally biased region" description="Acidic residues" evidence="1">
    <location>
        <begin position="154"/>
        <end position="165"/>
    </location>
</feature>
<evidence type="ECO:0000313" key="2">
    <source>
        <dbReference type="EMBL" id="GAA4554757.1"/>
    </source>
</evidence>
<reference evidence="3" key="1">
    <citation type="journal article" date="2019" name="Int. J. Syst. Evol. Microbiol.">
        <title>The Global Catalogue of Microorganisms (GCM) 10K type strain sequencing project: providing services to taxonomists for standard genome sequencing and annotation.</title>
        <authorList>
            <consortium name="The Broad Institute Genomics Platform"/>
            <consortium name="The Broad Institute Genome Sequencing Center for Infectious Disease"/>
            <person name="Wu L."/>
            <person name="Ma J."/>
        </authorList>
    </citation>
    <scope>NUCLEOTIDE SEQUENCE [LARGE SCALE GENOMIC DNA]</scope>
    <source>
        <strain evidence="3">JCM 17906</strain>
    </source>
</reference>
<dbReference type="Proteomes" id="UP001501598">
    <property type="component" value="Unassembled WGS sequence"/>
</dbReference>
<feature type="compositionally biased region" description="Low complexity" evidence="1">
    <location>
        <begin position="250"/>
        <end position="260"/>
    </location>
</feature>
<organism evidence="2 3">
    <name type="scientific">Pseudonocardia xishanensis</name>
    <dbReference type="NCBI Taxonomy" id="630995"/>
    <lineage>
        <taxon>Bacteria</taxon>
        <taxon>Bacillati</taxon>
        <taxon>Actinomycetota</taxon>
        <taxon>Actinomycetes</taxon>
        <taxon>Pseudonocardiales</taxon>
        <taxon>Pseudonocardiaceae</taxon>
        <taxon>Pseudonocardia</taxon>
    </lineage>
</organism>
<feature type="region of interest" description="Disordered" evidence="1">
    <location>
        <begin position="27"/>
        <end position="88"/>
    </location>
</feature>
<sequence>MEPVILTALLIWGLTRYAGTELMATARGTEPPRIKERRERASRAHERSMAKAARRSGPTVGEALGRRIADRIARPRSPKPPGPARQALGEWWSDSWGYATDRRRRRHDRYADGDLGRQRAARWLRQRWSGRQQDPQSGPQWADTRVTDDPGPPDPDDIVDAEVVEDPPPSTPPTATPPTNTHETTSPDARPDSPDPVEPEQHQPEPDPADKKAPEPPDPEHETDPDDTQEPRATPDTGMASVHPIRKALPMTTPTGTMTSGETLDPTAAHRFAQEMATFGQNAQTQIELSLTNLSSRGVSGAPIEHFQRMFEAMGQFVASAQEASAHFARHIGTQDQVLSDDTLSGTVQADTYLGARG</sequence>
<feature type="region of interest" description="Disordered" evidence="1">
    <location>
        <begin position="124"/>
        <end position="260"/>
    </location>
</feature>
<proteinExistence type="predicted"/>
<feature type="compositionally biased region" description="Basic and acidic residues" evidence="1">
    <location>
        <begin position="30"/>
        <end position="49"/>
    </location>
</feature>
<evidence type="ECO:0008006" key="4">
    <source>
        <dbReference type="Google" id="ProtNLM"/>
    </source>
</evidence>
<evidence type="ECO:0000313" key="3">
    <source>
        <dbReference type="Proteomes" id="UP001501598"/>
    </source>
</evidence>
<dbReference type="EMBL" id="BAABGT010000086">
    <property type="protein sequence ID" value="GAA4554757.1"/>
    <property type="molecule type" value="Genomic_DNA"/>
</dbReference>
<keyword evidence="3" id="KW-1185">Reference proteome</keyword>
<name>A0ABP8RZS2_9PSEU</name>
<feature type="compositionally biased region" description="Basic and acidic residues" evidence="1">
    <location>
        <begin position="64"/>
        <end position="73"/>
    </location>
</feature>
<feature type="compositionally biased region" description="Pro residues" evidence="1">
    <location>
        <begin position="166"/>
        <end position="176"/>
    </location>
</feature>
<feature type="compositionally biased region" description="Polar residues" evidence="1">
    <location>
        <begin position="129"/>
        <end position="139"/>
    </location>
</feature>